<dbReference type="PROSITE" id="PS50146">
    <property type="entry name" value="DAGK"/>
    <property type="match status" value="1"/>
</dbReference>
<keyword evidence="7" id="KW-1185">Reference proteome</keyword>
<evidence type="ECO:0000256" key="1">
    <source>
        <dbReference type="ARBA" id="ARBA00022679"/>
    </source>
</evidence>
<feature type="domain" description="DAGKc" evidence="5">
    <location>
        <begin position="3"/>
        <end position="124"/>
    </location>
</feature>
<sequence length="284" mass="31994">MPETVQHIALICNPTATNKKAVEVCRKVSTLLQERNIKHSIFITKWPAGWEGISGAWIIGGDGTVNYFINQYPYCSIPLSVFAGGTGNDLHWMLYGKTEVISQVDRLLQASPRPIDAGFCNGTLFLNGVGIGFDGSIVKDLAGKSKWPGKTSYFISIIKHLWGYREQRGKINTGEERMQGKYFLISVANGQRYGGGFQVAPKASLSDGLLDLNVVKEIAPIKRLWYLPVIEQGRHLELPFVMYRHVKEIEISFETIQPAHMDGEYFEAKEFKIEILPKRFSFVY</sequence>
<dbReference type="InterPro" id="IPR045540">
    <property type="entry name" value="YegS/DAGK_C"/>
</dbReference>
<dbReference type="PANTHER" id="PTHR12358">
    <property type="entry name" value="SPHINGOSINE KINASE"/>
    <property type="match status" value="1"/>
</dbReference>
<keyword evidence="2" id="KW-0547">Nucleotide-binding</keyword>
<protein>
    <submittedName>
        <fullName evidence="6">Lipid kinase, YegS/Rv2252/BmrU family</fullName>
    </submittedName>
</protein>
<dbReference type="GO" id="GO:0008654">
    <property type="term" value="P:phospholipid biosynthetic process"/>
    <property type="evidence" value="ECO:0007669"/>
    <property type="project" value="InterPro"/>
</dbReference>
<dbReference type="Pfam" id="PF00781">
    <property type="entry name" value="DAGK_cat"/>
    <property type="match status" value="1"/>
</dbReference>
<proteinExistence type="predicted"/>
<accession>A0A1M5FAM5</accession>
<dbReference type="InterPro" id="IPR050187">
    <property type="entry name" value="Lipid_Phosphate_FormReg"/>
</dbReference>
<dbReference type="RefSeq" id="WP_072836890.1">
    <property type="nucleotide sequence ID" value="NZ_FQUU01000022.1"/>
</dbReference>
<evidence type="ECO:0000256" key="4">
    <source>
        <dbReference type="ARBA" id="ARBA00022840"/>
    </source>
</evidence>
<evidence type="ECO:0000256" key="3">
    <source>
        <dbReference type="ARBA" id="ARBA00022777"/>
    </source>
</evidence>
<evidence type="ECO:0000313" key="7">
    <source>
        <dbReference type="Proteomes" id="UP000184048"/>
    </source>
</evidence>
<evidence type="ECO:0000259" key="5">
    <source>
        <dbReference type="PROSITE" id="PS50146"/>
    </source>
</evidence>
<dbReference type="InterPro" id="IPR001206">
    <property type="entry name" value="Diacylglycerol_kinase_cat_dom"/>
</dbReference>
<dbReference type="Pfam" id="PF19279">
    <property type="entry name" value="YegS_C"/>
    <property type="match status" value="1"/>
</dbReference>
<dbReference type="EMBL" id="FQUU01000022">
    <property type="protein sequence ID" value="SHF88660.1"/>
    <property type="molecule type" value="Genomic_DNA"/>
</dbReference>
<organism evidence="6 7">
    <name type="scientific">Flavisolibacter ginsengisoli DSM 18119</name>
    <dbReference type="NCBI Taxonomy" id="1121884"/>
    <lineage>
        <taxon>Bacteria</taxon>
        <taxon>Pseudomonadati</taxon>
        <taxon>Bacteroidota</taxon>
        <taxon>Chitinophagia</taxon>
        <taxon>Chitinophagales</taxon>
        <taxon>Chitinophagaceae</taxon>
        <taxon>Flavisolibacter</taxon>
    </lineage>
</organism>
<dbReference type="GO" id="GO:0016301">
    <property type="term" value="F:kinase activity"/>
    <property type="evidence" value="ECO:0007669"/>
    <property type="project" value="UniProtKB-KW"/>
</dbReference>
<evidence type="ECO:0000256" key="2">
    <source>
        <dbReference type="ARBA" id="ARBA00022741"/>
    </source>
</evidence>
<evidence type="ECO:0000313" key="6">
    <source>
        <dbReference type="EMBL" id="SHF88660.1"/>
    </source>
</evidence>
<dbReference type="OrthoDB" id="9786026at2"/>
<dbReference type="InterPro" id="IPR016064">
    <property type="entry name" value="NAD/diacylglycerol_kinase_sf"/>
</dbReference>
<dbReference type="PANTHER" id="PTHR12358:SF54">
    <property type="entry name" value="SPHINGOSINE KINASE RELATED PROTEIN"/>
    <property type="match status" value="1"/>
</dbReference>
<dbReference type="InterPro" id="IPR005218">
    <property type="entry name" value="Diacylglycerol/lipid_kinase"/>
</dbReference>
<dbReference type="STRING" id="1121884.SAMN02745131_03767"/>
<dbReference type="InterPro" id="IPR017438">
    <property type="entry name" value="ATP-NAD_kinase_N"/>
</dbReference>
<reference evidence="6 7" key="1">
    <citation type="submission" date="2016-11" db="EMBL/GenBank/DDBJ databases">
        <authorList>
            <person name="Jaros S."/>
            <person name="Januszkiewicz K."/>
            <person name="Wedrychowicz H."/>
        </authorList>
    </citation>
    <scope>NUCLEOTIDE SEQUENCE [LARGE SCALE GENOMIC DNA]</scope>
    <source>
        <strain evidence="6 7">DSM 18119</strain>
    </source>
</reference>
<dbReference type="AlphaFoldDB" id="A0A1M5FAM5"/>
<dbReference type="Gene3D" id="3.40.50.10330">
    <property type="entry name" value="Probable inorganic polyphosphate/atp-NAD kinase, domain 1"/>
    <property type="match status" value="1"/>
</dbReference>
<dbReference type="Proteomes" id="UP000184048">
    <property type="component" value="Unassembled WGS sequence"/>
</dbReference>
<dbReference type="NCBIfam" id="TIGR00147">
    <property type="entry name" value="YegS/Rv2252/BmrU family lipid kinase"/>
    <property type="match status" value="1"/>
</dbReference>
<name>A0A1M5FAM5_9BACT</name>
<keyword evidence="3 6" id="KW-0418">Kinase</keyword>
<keyword evidence="4" id="KW-0067">ATP-binding</keyword>
<gene>
    <name evidence="6" type="ORF">SAMN02745131_03767</name>
</gene>
<dbReference type="GO" id="GO:0005524">
    <property type="term" value="F:ATP binding"/>
    <property type="evidence" value="ECO:0007669"/>
    <property type="project" value="UniProtKB-KW"/>
</dbReference>
<dbReference type="SUPFAM" id="SSF111331">
    <property type="entry name" value="NAD kinase/diacylglycerol kinase-like"/>
    <property type="match status" value="1"/>
</dbReference>
<keyword evidence="1" id="KW-0808">Transferase</keyword>
<dbReference type="Gene3D" id="2.60.200.40">
    <property type="match status" value="1"/>
</dbReference>